<feature type="compositionally biased region" description="Gly residues" evidence="9">
    <location>
        <begin position="764"/>
        <end position="787"/>
    </location>
</feature>
<comment type="caution">
    <text evidence="11">The sequence shown here is derived from an EMBL/GenBank/DDBJ whole genome shotgun (WGS) entry which is preliminary data.</text>
</comment>
<keyword evidence="7 8" id="KW-0694">RNA-binding</keyword>
<feature type="domain" description="Nanos-type" evidence="10">
    <location>
        <begin position="672"/>
        <end position="725"/>
    </location>
</feature>
<evidence type="ECO:0000256" key="7">
    <source>
        <dbReference type="ARBA" id="ARBA00022884"/>
    </source>
</evidence>
<dbReference type="GO" id="GO:0003723">
    <property type="term" value="F:RNA binding"/>
    <property type="evidence" value="ECO:0007669"/>
    <property type="project" value="UniProtKB-UniRule"/>
</dbReference>
<evidence type="ECO:0000256" key="5">
    <source>
        <dbReference type="ARBA" id="ARBA00022833"/>
    </source>
</evidence>
<feature type="compositionally biased region" description="Low complexity" evidence="9">
    <location>
        <begin position="486"/>
        <end position="506"/>
    </location>
</feature>
<reference evidence="11 12" key="1">
    <citation type="submission" date="2019-10" db="EMBL/GenBank/DDBJ databases">
        <title>Assembly and Annotation for the nematode Trichostrongylus colubriformis.</title>
        <authorList>
            <person name="Martin J."/>
        </authorList>
    </citation>
    <scope>NUCLEOTIDE SEQUENCE [LARGE SCALE GENOMIC DNA]</scope>
    <source>
        <strain evidence="11">G859</strain>
        <tissue evidence="11">Whole worm</tissue>
    </source>
</reference>
<feature type="compositionally biased region" description="Polar residues" evidence="9">
    <location>
        <begin position="726"/>
        <end position="754"/>
    </location>
</feature>
<gene>
    <name evidence="11" type="ORF">GCK32_002417</name>
</gene>
<evidence type="ECO:0000256" key="4">
    <source>
        <dbReference type="ARBA" id="ARBA00022771"/>
    </source>
</evidence>
<dbReference type="InterPro" id="IPR038129">
    <property type="entry name" value="Nanos_sf"/>
</dbReference>
<feature type="compositionally biased region" description="Polar residues" evidence="9">
    <location>
        <begin position="23"/>
        <end position="33"/>
    </location>
</feature>
<evidence type="ECO:0000256" key="8">
    <source>
        <dbReference type="PROSITE-ProRule" id="PRU00855"/>
    </source>
</evidence>
<dbReference type="Proteomes" id="UP001331761">
    <property type="component" value="Unassembled WGS sequence"/>
</dbReference>
<comment type="subcellular location">
    <subcellularLocation>
        <location evidence="1">Cytoplasm</location>
    </subcellularLocation>
</comment>
<feature type="compositionally biased region" description="Basic and acidic residues" evidence="9">
    <location>
        <begin position="40"/>
        <end position="49"/>
    </location>
</feature>
<organism evidence="11 12">
    <name type="scientific">Trichostrongylus colubriformis</name>
    <name type="common">Black scour worm</name>
    <dbReference type="NCBI Taxonomy" id="6319"/>
    <lineage>
        <taxon>Eukaryota</taxon>
        <taxon>Metazoa</taxon>
        <taxon>Ecdysozoa</taxon>
        <taxon>Nematoda</taxon>
        <taxon>Chromadorea</taxon>
        <taxon>Rhabditida</taxon>
        <taxon>Rhabditina</taxon>
        <taxon>Rhabditomorpha</taxon>
        <taxon>Strongyloidea</taxon>
        <taxon>Trichostrongylidae</taxon>
        <taxon>Trichostrongylus</taxon>
    </lineage>
</organism>
<evidence type="ECO:0000256" key="3">
    <source>
        <dbReference type="ARBA" id="ARBA00022723"/>
    </source>
</evidence>
<feature type="region of interest" description="Disordered" evidence="9">
    <location>
        <begin position="406"/>
        <end position="433"/>
    </location>
</feature>
<keyword evidence="12" id="KW-1185">Reference proteome</keyword>
<proteinExistence type="inferred from homology"/>
<dbReference type="InterPro" id="IPR008705">
    <property type="entry name" value="Nanos/Xcar2"/>
</dbReference>
<comment type="similarity">
    <text evidence="8">Belongs to the nanos family.</text>
</comment>
<dbReference type="Gene3D" id="4.10.60.30">
    <property type="entry name" value="Nanos, RNA-binding domain"/>
    <property type="match status" value="1"/>
</dbReference>
<dbReference type="PANTHER" id="PTHR12887">
    <property type="entry name" value="NANOS PROTEIN"/>
    <property type="match status" value="1"/>
</dbReference>
<feature type="compositionally biased region" description="Low complexity" evidence="9">
    <location>
        <begin position="251"/>
        <end position="263"/>
    </location>
</feature>
<feature type="compositionally biased region" description="Polar residues" evidence="9">
    <location>
        <begin position="466"/>
        <end position="485"/>
    </location>
</feature>
<keyword evidence="4 8" id="KW-0863">Zinc-finger</keyword>
<evidence type="ECO:0000256" key="9">
    <source>
        <dbReference type="SAM" id="MobiDB-lite"/>
    </source>
</evidence>
<dbReference type="EMBL" id="WIXE01005503">
    <property type="protein sequence ID" value="KAK5982144.1"/>
    <property type="molecule type" value="Genomic_DNA"/>
</dbReference>
<dbReference type="GO" id="GO:0006417">
    <property type="term" value="P:regulation of translation"/>
    <property type="evidence" value="ECO:0007669"/>
    <property type="project" value="UniProtKB-UniRule"/>
</dbReference>
<dbReference type="InterPro" id="IPR024161">
    <property type="entry name" value="Znf_nanos-typ"/>
</dbReference>
<accession>A0AAN8J2V3</accession>
<evidence type="ECO:0000256" key="1">
    <source>
        <dbReference type="ARBA" id="ARBA00004496"/>
    </source>
</evidence>
<feature type="region of interest" description="Disordered" evidence="9">
    <location>
        <begin position="200"/>
        <end position="263"/>
    </location>
</feature>
<feature type="compositionally biased region" description="Low complexity" evidence="9">
    <location>
        <begin position="200"/>
        <end position="219"/>
    </location>
</feature>
<name>A0AAN8J2V3_TRICO</name>
<keyword evidence="3" id="KW-0479">Metal-binding</keyword>
<protein>
    <submittedName>
        <fullName evidence="11">Nanos-type domain-containing protein</fullName>
    </submittedName>
</protein>
<sequence>MSGTPLVRPGNQPQLDYGAVLPSQPTTTRTTPDSGLGADDQMRHQERRVPPPGFAHRPPQYLPDGAGTGPHHQSGPGPGVFGACDGNFDKEKVTYDGPPSFHRGMRYEGDSAMMSGEPMIFNRGQPMMNNQNHQMRYDDSNSSRMVHPLNSVSNHQGNPSVGNNYPQMGYYAMGENVGVGTMALQRPPIPATYENDALPSQQQLHPHQMQQPMSHYYSPSHPPPNSMNYQQIPPGNGHPGYNGLPIHQESQQQQPPQQMNQPPQAMITVQQRGGGQFIMPVPHPQMVAPQYVGQQVVPAGMHYPPAGMYVQPTVRPAVFVPRAEVGYAPVEPSQHVMVSMPFVVHHMPPNQATADQTQAPYQQGVVEQQPPMAMEQFSEPEFGSGIAPVQPVRPMSMPPGMQPMMGMMPAQQPSHESRSATSSIPPLVAPSSGYGPSPHARMYGFPPNAMAPPFVMTPHFGVPHMMQSSPSRGRSNRTSSSFRGNSSFQPKSKQGSSPQSFSRQSSIAETPKDEARTAEMISATSAEVEKLSLKAGEASRVEVETVPQKHEETKSDTAVEEEEKKEEKTEAPSAAESLPDVEASPDIEVTKELPPPTVAEAKNDKRPTVPVVAVAPVMSVKPEVVQAKEKELNEDELPEKENLELRIKDAPPLASIQPMPASDTSTTPIKMDCTFCRNLGLSEEVATSHVIRVDGKVTCPELRKRSCSLCGATGENSHSAVFCPLKSQQPSEPVSDTPRISHSAPQRPPSTYSKSMGCERRGGYRGGYGGSAGHRGGYQQGRGGGRFQSGNRRFN</sequence>
<evidence type="ECO:0000313" key="12">
    <source>
        <dbReference type="Proteomes" id="UP001331761"/>
    </source>
</evidence>
<dbReference type="GO" id="GO:0008270">
    <property type="term" value="F:zinc ion binding"/>
    <property type="evidence" value="ECO:0007669"/>
    <property type="project" value="UniProtKB-KW"/>
</dbReference>
<feature type="region of interest" description="Disordered" evidence="9">
    <location>
        <begin position="462"/>
        <end position="604"/>
    </location>
</feature>
<keyword evidence="5" id="KW-0862">Zinc</keyword>
<dbReference type="Pfam" id="PF05741">
    <property type="entry name" value="zf-nanos"/>
    <property type="match status" value="1"/>
</dbReference>
<evidence type="ECO:0000256" key="6">
    <source>
        <dbReference type="ARBA" id="ARBA00022845"/>
    </source>
</evidence>
<evidence type="ECO:0000259" key="10">
    <source>
        <dbReference type="PROSITE" id="PS51522"/>
    </source>
</evidence>
<feature type="region of interest" description="Disordered" evidence="9">
    <location>
        <begin position="1"/>
        <end position="79"/>
    </location>
</feature>
<feature type="compositionally biased region" description="Basic and acidic residues" evidence="9">
    <location>
        <begin position="527"/>
        <end position="557"/>
    </location>
</feature>
<keyword evidence="6 8" id="KW-0810">Translation regulation</keyword>
<evidence type="ECO:0000256" key="2">
    <source>
        <dbReference type="ARBA" id="ARBA00022490"/>
    </source>
</evidence>
<dbReference type="AlphaFoldDB" id="A0AAN8J2V3"/>
<evidence type="ECO:0000313" key="11">
    <source>
        <dbReference type="EMBL" id="KAK5982144.1"/>
    </source>
</evidence>
<dbReference type="PROSITE" id="PS51522">
    <property type="entry name" value="ZF_NANOS"/>
    <property type="match status" value="1"/>
</dbReference>
<keyword evidence="2" id="KW-0963">Cytoplasm</keyword>
<dbReference type="GO" id="GO:0005737">
    <property type="term" value="C:cytoplasm"/>
    <property type="evidence" value="ECO:0007669"/>
    <property type="project" value="UniProtKB-SubCell"/>
</dbReference>
<feature type="region of interest" description="Disordered" evidence="9">
    <location>
        <begin position="726"/>
        <end position="795"/>
    </location>
</feature>